<sequence length="60" mass="7239">MHSNPCPNLVNWKHLSGTIGNEKHKNYVFKKSEYCWIQNVRGRDGNSSRSRIYRRCRTEW</sequence>
<evidence type="ECO:0000313" key="3">
    <source>
        <dbReference type="Proteomes" id="UP000231919"/>
    </source>
</evidence>
<keyword evidence="3" id="KW-1185">Reference proteome</keyword>
<accession>A0A2M9XU19</accession>
<evidence type="ECO:0000313" key="2">
    <source>
        <dbReference type="EMBL" id="PJZ30027.1"/>
    </source>
</evidence>
<reference evidence="1 4" key="2">
    <citation type="submission" date="2018-11" db="EMBL/GenBank/DDBJ databases">
        <title>Complete genome sequence of Leptospira kmetyi isolate LS 001/16 from soil sample associated with a leptospirosis patient in Kelantan.</title>
        <authorList>
            <person name="Muhammad Yusoff F."/>
            <person name="Muhammad Yusoff S."/>
            <person name="Ahmad M.N."/>
            <person name="Yusof N.Y."/>
            <person name="Aziah I."/>
        </authorList>
    </citation>
    <scope>NUCLEOTIDE SEQUENCE [LARGE SCALE GENOMIC DNA]</scope>
    <source>
        <strain evidence="1 4">LS 001/16</strain>
    </source>
</reference>
<dbReference type="EMBL" id="NPDP01000014">
    <property type="protein sequence ID" value="PJZ30027.1"/>
    <property type="molecule type" value="Genomic_DNA"/>
</dbReference>
<evidence type="ECO:0000313" key="1">
    <source>
        <dbReference type="EMBL" id="AYV54883.1"/>
    </source>
</evidence>
<name>A0A2M9XU19_9LEPT</name>
<dbReference type="KEGG" id="lkm:EFP84_04705"/>
<dbReference type="AlphaFoldDB" id="A0A2M9XU19"/>
<dbReference type="Proteomes" id="UP000231919">
    <property type="component" value="Unassembled WGS sequence"/>
</dbReference>
<reference evidence="2 3" key="1">
    <citation type="submission" date="2017-07" db="EMBL/GenBank/DDBJ databases">
        <title>Leptospira spp. isolated from tropical soils.</title>
        <authorList>
            <person name="Thibeaux R."/>
            <person name="Iraola G."/>
            <person name="Ferres I."/>
            <person name="Bierque E."/>
            <person name="Girault D."/>
            <person name="Soupe-Gilbert M.-E."/>
            <person name="Picardeau M."/>
            <person name="Goarant C."/>
        </authorList>
    </citation>
    <scope>NUCLEOTIDE SEQUENCE [LARGE SCALE GENOMIC DNA]</scope>
    <source>
        <strain evidence="2 3">JW2-C-B1</strain>
    </source>
</reference>
<proteinExistence type="predicted"/>
<organism evidence="1 4">
    <name type="scientific">Leptospira kmetyi</name>
    <dbReference type="NCBI Taxonomy" id="408139"/>
    <lineage>
        <taxon>Bacteria</taxon>
        <taxon>Pseudomonadati</taxon>
        <taxon>Spirochaetota</taxon>
        <taxon>Spirochaetia</taxon>
        <taxon>Leptospirales</taxon>
        <taxon>Leptospiraceae</taxon>
        <taxon>Leptospira</taxon>
    </lineage>
</organism>
<protein>
    <submittedName>
        <fullName evidence="1">Uncharacterized protein</fullName>
    </submittedName>
</protein>
<evidence type="ECO:0000313" key="4">
    <source>
        <dbReference type="Proteomes" id="UP000276407"/>
    </source>
</evidence>
<dbReference type="EMBL" id="CP033614">
    <property type="protein sequence ID" value="AYV54883.1"/>
    <property type="molecule type" value="Genomic_DNA"/>
</dbReference>
<gene>
    <name evidence="2" type="ORF">CH378_09310</name>
    <name evidence="1" type="ORF">EFP84_04705</name>
</gene>
<dbReference type="Proteomes" id="UP000276407">
    <property type="component" value="Chromosome 1"/>
</dbReference>
<dbReference type="OrthoDB" id="332284at2"/>